<dbReference type="GO" id="GO:0003700">
    <property type="term" value="F:DNA-binding transcription factor activity"/>
    <property type="evidence" value="ECO:0007669"/>
    <property type="project" value="TreeGrafter"/>
</dbReference>
<dbReference type="GO" id="GO:0045892">
    <property type="term" value="P:negative regulation of DNA-templated transcription"/>
    <property type="evidence" value="ECO:0007669"/>
    <property type="project" value="InterPro"/>
</dbReference>
<sequence>MNKPALSRESVLATALSLAETEGLAAVTIRRLATEFGVTPMAMYWHFANKEELLATLGQAVIAELELPGFRGGSERETPDRLVSQVEGGRAEAAPEGDPTAAVLGMEQVSLTELLTALVSVLRQHPAVAPLVPSQFFAEQRGLELTEQALVLLARMGFSAAEAANIARTALELCVMLVVGEPGREIGMDECAREEHLAGKMAVIRGLPAERYPSIIAAAEPLTRVADAEEFYRGSIELFVAGVEARAEVLGGVR</sequence>
<evidence type="ECO:0000256" key="3">
    <source>
        <dbReference type="ARBA" id="ARBA00023163"/>
    </source>
</evidence>
<dbReference type="OrthoDB" id="329481at2"/>
<evidence type="ECO:0000259" key="5">
    <source>
        <dbReference type="PROSITE" id="PS50977"/>
    </source>
</evidence>
<dbReference type="RefSeq" id="WP_045073457.1">
    <property type="nucleotide sequence ID" value="NZ_CP011005.1"/>
</dbReference>
<feature type="domain" description="HTH tetR-type" evidence="5">
    <location>
        <begin position="5"/>
        <end position="65"/>
    </location>
</feature>
<feature type="DNA-binding region" description="H-T-H motif" evidence="4">
    <location>
        <begin position="28"/>
        <end position="47"/>
    </location>
</feature>
<proteinExistence type="predicted"/>
<gene>
    <name evidence="6" type="ORF">UM93_02505</name>
</gene>
<dbReference type="EMBL" id="CP011005">
    <property type="protein sequence ID" value="AJT40676.1"/>
    <property type="molecule type" value="Genomic_DNA"/>
</dbReference>
<dbReference type="GO" id="GO:0000976">
    <property type="term" value="F:transcription cis-regulatory region binding"/>
    <property type="evidence" value="ECO:0007669"/>
    <property type="project" value="TreeGrafter"/>
</dbReference>
<dbReference type="PRINTS" id="PR00455">
    <property type="entry name" value="HTHTETR"/>
</dbReference>
<reference evidence="6 7" key="1">
    <citation type="journal article" date="2015" name="Genome Announc.">
        <title>Complete Genome Sequencing of Protease-Producing Novel Arthrobacter sp. Strain IHBB 11108 Using PacBio Single-Molecule Real-Time Sequencing Technology.</title>
        <authorList>
            <person name="Kiran S."/>
            <person name="Swarnkar M.K."/>
            <person name="Pal M."/>
            <person name="Thakur R."/>
            <person name="Tewari R."/>
            <person name="Singh A.K."/>
            <person name="Gulati A."/>
        </authorList>
    </citation>
    <scope>NUCLEOTIDE SEQUENCE [LARGE SCALE GENOMIC DNA]</scope>
    <source>
        <strain evidence="6 7">IHBB 11108</strain>
    </source>
</reference>
<keyword evidence="1" id="KW-0805">Transcription regulation</keyword>
<evidence type="ECO:0000256" key="1">
    <source>
        <dbReference type="ARBA" id="ARBA00023015"/>
    </source>
</evidence>
<evidence type="ECO:0000313" key="6">
    <source>
        <dbReference type="EMBL" id="AJT40676.1"/>
    </source>
</evidence>
<protein>
    <recommendedName>
        <fullName evidence="5">HTH tetR-type domain-containing protein</fullName>
    </recommendedName>
</protein>
<accession>A0A0D4BX38</accession>
<dbReference type="PANTHER" id="PTHR30055">
    <property type="entry name" value="HTH-TYPE TRANSCRIPTIONAL REGULATOR RUTR"/>
    <property type="match status" value="1"/>
</dbReference>
<organism evidence="6 7">
    <name type="scientific">Psychromicrobium lacuslunae</name>
    <dbReference type="NCBI Taxonomy" id="1618207"/>
    <lineage>
        <taxon>Bacteria</taxon>
        <taxon>Bacillati</taxon>
        <taxon>Actinomycetota</taxon>
        <taxon>Actinomycetes</taxon>
        <taxon>Micrococcales</taxon>
        <taxon>Micrococcaceae</taxon>
        <taxon>Psychromicrobium</taxon>
    </lineage>
</organism>
<dbReference type="HOGENOM" id="CLU_069543_5_2_11"/>
<evidence type="ECO:0000313" key="7">
    <source>
        <dbReference type="Proteomes" id="UP000061839"/>
    </source>
</evidence>
<dbReference type="SUPFAM" id="SSF46689">
    <property type="entry name" value="Homeodomain-like"/>
    <property type="match status" value="1"/>
</dbReference>
<dbReference type="KEGG" id="ari:UM93_02505"/>
<dbReference type="PANTHER" id="PTHR30055:SF151">
    <property type="entry name" value="TRANSCRIPTIONAL REGULATORY PROTEIN"/>
    <property type="match status" value="1"/>
</dbReference>
<dbReference type="Pfam" id="PF00440">
    <property type="entry name" value="TetR_N"/>
    <property type="match status" value="1"/>
</dbReference>
<keyword evidence="7" id="KW-1185">Reference proteome</keyword>
<evidence type="ECO:0000256" key="4">
    <source>
        <dbReference type="PROSITE-ProRule" id="PRU00335"/>
    </source>
</evidence>
<dbReference type="InterPro" id="IPR004111">
    <property type="entry name" value="Repressor_TetR_C"/>
</dbReference>
<dbReference type="Gene3D" id="1.10.10.60">
    <property type="entry name" value="Homeodomain-like"/>
    <property type="match status" value="1"/>
</dbReference>
<dbReference type="InterPro" id="IPR036271">
    <property type="entry name" value="Tet_transcr_reg_TetR-rel_C_sf"/>
</dbReference>
<keyword evidence="2 4" id="KW-0238">DNA-binding</keyword>
<dbReference type="STRING" id="1618207.UM93_02505"/>
<dbReference type="Proteomes" id="UP000061839">
    <property type="component" value="Chromosome"/>
</dbReference>
<dbReference type="InterPro" id="IPR050109">
    <property type="entry name" value="HTH-type_TetR-like_transc_reg"/>
</dbReference>
<dbReference type="SUPFAM" id="SSF48498">
    <property type="entry name" value="Tetracyclin repressor-like, C-terminal domain"/>
    <property type="match status" value="1"/>
</dbReference>
<evidence type="ECO:0000256" key="2">
    <source>
        <dbReference type="ARBA" id="ARBA00023125"/>
    </source>
</evidence>
<keyword evidence="3" id="KW-0804">Transcription</keyword>
<dbReference type="AlphaFoldDB" id="A0A0D4BX38"/>
<dbReference type="Pfam" id="PF02909">
    <property type="entry name" value="TetR_C_1"/>
    <property type="match status" value="1"/>
</dbReference>
<dbReference type="InterPro" id="IPR001647">
    <property type="entry name" value="HTH_TetR"/>
</dbReference>
<dbReference type="PROSITE" id="PS50977">
    <property type="entry name" value="HTH_TETR_2"/>
    <property type="match status" value="1"/>
</dbReference>
<name>A0A0D4BX38_9MICC</name>
<dbReference type="PATRIC" id="fig|1618207.4.peg.513"/>
<dbReference type="InterPro" id="IPR009057">
    <property type="entry name" value="Homeodomain-like_sf"/>
</dbReference>
<dbReference type="Gene3D" id="1.10.357.10">
    <property type="entry name" value="Tetracycline Repressor, domain 2"/>
    <property type="match status" value="1"/>
</dbReference>